<dbReference type="PANTHER" id="PTHR33169">
    <property type="entry name" value="PADR-FAMILY TRANSCRIPTIONAL REGULATOR"/>
    <property type="match status" value="1"/>
</dbReference>
<comment type="caution">
    <text evidence="2">The sequence shown here is derived from an EMBL/GenBank/DDBJ whole genome shotgun (WGS) entry which is preliminary data.</text>
</comment>
<name>A0A4R3KWG4_9SPHI</name>
<evidence type="ECO:0000313" key="3">
    <source>
        <dbReference type="Proteomes" id="UP000295807"/>
    </source>
</evidence>
<proteinExistence type="predicted"/>
<protein>
    <submittedName>
        <fullName evidence="2">PadR family transcriptional regulator PadR</fullName>
    </submittedName>
</protein>
<dbReference type="Pfam" id="PF03551">
    <property type="entry name" value="PadR"/>
    <property type="match status" value="1"/>
</dbReference>
<dbReference type="PANTHER" id="PTHR33169:SF14">
    <property type="entry name" value="TRANSCRIPTIONAL REGULATOR RV3488"/>
    <property type="match status" value="1"/>
</dbReference>
<dbReference type="InterPro" id="IPR036388">
    <property type="entry name" value="WH-like_DNA-bd_sf"/>
</dbReference>
<dbReference type="Proteomes" id="UP000295807">
    <property type="component" value="Unassembled WGS sequence"/>
</dbReference>
<dbReference type="InterPro" id="IPR052509">
    <property type="entry name" value="Metal_resp_DNA-bind_regulator"/>
</dbReference>
<dbReference type="InterPro" id="IPR036390">
    <property type="entry name" value="WH_DNA-bd_sf"/>
</dbReference>
<accession>A0A4R3KWG4</accession>
<dbReference type="RefSeq" id="WP_132128156.1">
    <property type="nucleotide sequence ID" value="NZ_CP042432.1"/>
</dbReference>
<organism evidence="2 3">
    <name type="scientific">Anseongella ginsenosidimutans</name>
    <dbReference type="NCBI Taxonomy" id="496056"/>
    <lineage>
        <taxon>Bacteria</taxon>
        <taxon>Pseudomonadati</taxon>
        <taxon>Bacteroidota</taxon>
        <taxon>Sphingobacteriia</taxon>
        <taxon>Sphingobacteriales</taxon>
        <taxon>Sphingobacteriaceae</taxon>
        <taxon>Anseongella</taxon>
    </lineage>
</organism>
<dbReference type="EMBL" id="SMAD01000002">
    <property type="protein sequence ID" value="TCS89066.1"/>
    <property type="molecule type" value="Genomic_DNA"/>
</dbReference>
<gene>
    <name evidence="2" type="ORF">EDD80_102258</name>
</gene>
<dbReference type="AlphaFoldDB" id="A0A4R3KWG4"/>
<evidence type="ECO:0000313" key="2">
    <source>
        <dbReference type="EMBL" id="TCS89066.1"/>
    </source>
</evidence>
<sequence length="115" mass="13104">MIVENTQTQMRKGILEYCILSIISRGEIYASDIIGELREARLLVVEGTLYPLLTRLKNNGLLSYNWVESVSGPPRKYYSLSPTGTEVLEKLDTTWEELTYAVSMTTKKEKPSNKQ</sequence>
<keyword evidence="3" id="KW-1185">Reference proteome</keyword>
<dbReference type="InterPro" id="IPR005149">
    <property type="entry name" value="Tscrpt_reg_PadR_N"/>
</dbReference>
<reference evidence="2 3" key="1">
    <citation type="submission" date="2019-03" db="EMBL/GenBank/DDBJ databases">
        <title>Genomic Encyclopedia of Type Strains, Phase IV (KMG-IV): sequencing the most valuable type-strain genomes for metagenomic binning, comparative biology and taxonomic classification.</title>
        <authorList>
            <person name="Goeker M."/>
        </authorList>
    </citation>
    <scope>NUCLEOTIDE SEQUENCE [LARGE SCALE GENOMIC DNA]</scope>
    <source>
        <strain evidence="2 3">DSM 21100</strain>
    </source>
</reference>
<evidence type="ECO:0000259" key="1">
    <source>
        <dbReference type="Pfam" id="PF03551"/>
    </source>
</evidence>
<dbReference type="Gene3D" id="1.10.10.10">
    <property type="entry name" value="Winged helix-like DNA-binding domain superfamily/Winged helix DNA-binding domain"/>
    <property type="match status" value="1"/>
</dbReference>
<dbReference type="SUPFAM" id="SSF46785">
    <property type="entry name" value="Winged helix' DNA-binding domain"/>
    <property type="match status" value="1"/>
</dbReference>
<dbReference type="OrthoDB" id="9791785at2"/>
<feature type="domain" description="Transcription regulator PadR N-terminal" evidence="1">
    <location>
        <begin position="19"/>
        <end position="89"/>
    </location>
</feature>